<proteinExistence type="predicted"/>
<evidence type="ECO:0000256" key="1">
    <source>
        <dbReference type="SAM" id="MobiDB-lite"/>
    </source>
</evidence>
<keyword evidence="3" id="KW-1185">Reference proteome</keyword>
<accession>A0AAD2FHU5</accession>
<feature type="compositionally biased region" description="Basic and acidic residues" evidence="1">
    <location>
        <begin position="28"/>
        <end position="48"/>
    </location>
</feature>
<dbReference type="AlphaFoldDB" id="A0AAD2FHU5"/>
<evidence type="ECO:0000313" key="2">
    <source>
        <dbReference type="EMBL" id="CAJ1939725.1"/>
    </source>
</evidence>
<name>A0AAD2FHU5_9STRA</name>
<protein>
    <submittedName>
        <fullName evidence="2">Uncharacterized protein</fullName>
    </submittedName>
</protein>
<sequence>METCYHGGSLPESNLFVVAKDSVGHVGTGDKTKSQLKRENERAQKKSLGESVKNPDMNEEHRYTGRTTTELIKRTGEQPPKHANGKELCLIWHTKGECKEHCERKHSHCKLTDKEATAMKDYVNKNK</sequence>
<evidence type="ECO:0000313" key="3">
    <source>
        <dbReference type="Proteomes" id="UP001295423"/>
    </source>
</evidence>
<gene>
    <name evidence="2" type="ORF">CYCCA115_LOCUS6711</name>
</gene>
<reference evidence="2" key="1">
    <citation type="submission" date="2023-08" db="EMBL/GenBank/DDBJ databases">
        <authorList>
            <person name="Audoor S."/>
            <person name="Bilcke G."/>
        </authorList>
    </citation>
    <scope>NUCLEOTIDE SEQUENCE</scope>
</reference>
<dbReference type="EMBL" id="CAKOGP040000835">
    <property type="protein sequence ID" value="CAJ1939725.1"/>
    <property type="molecule type" value="Genomic_DNA"/>
</dbReference>
<comment type="caution">
    <text evidence="2">The sequence shown here is derived from an EMBL/GenBank/DDBJ whole genome shotgun (WGS) entry which is preliminary data.</text>
</comment>
<organism evidence="2 3">
    <name type="scientific">Cylindrotheca closterium</name>
    <dbReference type="NCBI Taxonomy" id="2856"/>
    <lineage>
        <taxon>Eukaryota</taxon>
        <taxon>Sar</taxon>
        <taxon>Stramenopiles</taxon>
        <taxon>Ochrophyta</taxon>
        <taxon>Bacillariophyta</taxon>
        <taxon>Bacillariophyceae</taxon>
        <taxon>Bacillariophycidae</taxon>
        <taxon>Bacillariales</taxon>
        <taxon>Bacillariaceae</taxon>
        <taxon>Cylindrotheca</taxon>
    </lineage>
</organism>
<feature type="region of interest" description="Disordered" evidence="1">
    <location>
        <begin position="26"/>
        <end position="69"/>
    </location>
</feature>
<dbReference type="Proteomes" id="UP001295423">
    <property type="component" value="Unassembled WGS sequence"/>
</dbReference>